<comment type="caution">
    <text evidence="2">The sequence shown here is derived from an EMBL/GenBank/DDBJ whole genome shotgun (WGS) entry which is preliminary data.</text>
</comment>
<dbReference type="GO" id="GO:0003677">
    <property type="term" value="F:DNA binding"/>
    <property type="evidence" value="ECO:0007669"/>
    <property type="project" value="InterPro"/>
</dbReference>
<keyword evidence="3" id="KW-1185">Reference proteome</keyword>
<accession>A0A7X0LQH8</accession>
<dbReference type="InterPro" id="IPR010982">
    <property type="entry name" value="Lambda_DNA-bd_dom_sf"/>
</dbReference>
<feature type="region of interest" description="Disordered" evidence="1">
    <location>
        <begin position="86"/>
        <end position="121"/>
    </location>
</feature>
<dbReference type="InterPro" id="IPR001387">
    <property type="entry name" value="Cro/C1-type_HTH"/>
</dbReference>
<dbReference type="AlphaFoldDB" id="A0A7X0LQH8"/>
<dbReference type="Gene3D" id="1.10.260.40">
    <property type="entry name" value="lambda repressor-like DNA-binding domains"/>
    <property type="match status" value="1"/>
</dbReference>
<dbReference type="CDD" id="cd00093">
    <property type="entry name" value="HTH_XRE"/>
    <property type="match status" value="1"/>
</dbReference>
<dbReference type="RefSeq" id="WP_185030897.1">
    <property type="nucleotide sequence ID" value="NZ_BNBN01000008.1"/>
</dbReference>
<gene>
    <name evidence="2" type="ORF">HNQ79_002933</name>
</gene>
<name>A0A7X0LQH8_9ACTN</name>
<organism evidence="2 3">
    <name type="scientific">Streptomyces candidus</name>
    <dbReference type="NCBI Taxonomy" id="67283"/>
    <lineage>
        <taxon>Bacteria</taxon>
        <taxon>Bacillati</taxon>
        <taxon>Actinomycetota</taxon>
        <taxon>Actinomycetes</taxon>
        <taxon>Kitasatosporales</taxon>
        <taxon>Streptomycetaceae</taxon>
        <taxon>Streptomyces</taxon>
    </lineage>
</organism>
<reference evidence="2 3" key="1">
    <citation type="submission" date="2020-08" db="EMBL/GenBank/DDBJ databases">
        <title>Genomic Encyclopedia of Type Strains, Phase IV (KMG-IV): sequencing the most valuable type-strain genomes for metagenomic binning, comparative biology and taxonomic classification.</title>
        <authorList>
            <person name="Goeker M."/>
        </authorList>
    </citation>
    <scope>NUCLEOTIDE SEQUENCE [LARGE SCALE GENOMIC DNA]</scope>
    <source>
        <strain evidence="2 3">DSM 40141</strain>
    </source>
</reference>
<proteinExistence type="predicted"/>
<evidence type="ECO:0000256" key="1">
    <source>
        <dbReference type="SAM" id="MobiDB-lite"/>
    </source>
</evidence>
<sequence>MTTTVQTNDVLRAVRIGMRLSQDEFAKAIREAGKALREPNDASKRLVQRWESGQTRTCRPAYARALEKATGRPAEALGFALAVPGSRVHEDGTGGHDLEAEGAGSTEADGDPATASQPQGDDFSGIWLSRYEFFSSSREQTFTAAHHVLVVHRGNRLTVESLPGASSNPDSPIHLDLTVDRNVVTGSWTEQTAADGYYNGARYHGAIQLLVEPTGRRMAGKWVGFGKDFDVNTGPWELRLLDRSTSKASIERHLVVPES</sequence>
<protein>
    <submittedName>
        <fullName evidence="2">Transcriptional regulator with XRE-family HTH domain</fullName>
    </submittedName>
</protein>
<evidence type="ECO:0000313" key="2">
    <source>
        <dbReference type="EMBL" id="MBB6436469.1"/>
    </source>
</evidence>
<dbReference type="EMBL" id="JACHEM010000006">
    <property type="protein sequence ID" value="MBB6436469.1"/>
    <property type="molecule type" value="Genomic_DNA"/>
</dbReference>
<feature type="compositionally biased region" description="Basic and acidic residues" evidence="1">
    <location>
        <begin position="87"/>
        <end position="99"/>
    </location>
</feature>
<evidence type="ECO:0000313" key="3">
    <source>
        <dbReference type="Proteomes" id="UP000540423"/>
    </source>
</evidence>
<dbReference type="Proteomes" id="UP000540423">
    <property type="component" value="Unassembled WGS sequence"/>
</dbReference>